<feature type="coiled-coil region" evidence="1">
    <location>
        <begin position="57"/>
        <end position="84"/>
    </location>
</feature>
<comment type="caution">
    <text evidence="2">The sequence shown here is derived from an EMBL/GenBank/DDBJ whole genome shotgun (WGS) entry which is preliminary data.</text>
</comment>
<evidence type="ECO:0000256" key="1">
    <source>
        <dbReference type="SAM" id="Coils"/>
    </source>
</evidence>
<organism evidence="2 3">
    <name type="scientific">Galdieria partita</name>
    <dbReference type="NCBI Taxonomy" id="83374"/>
    <lineage>
        <taxon>Eukaryota</taxon>
        <taxon>Rhodophyta</taxon>
        <taxon>Bangiophyceae</taxon>
        <taxon>Galdieriales</taxon>
        <taxon>Galdieriaceae</taxon>
        <taxon>Galdieria</taxon>
    </lineage>
</organism>
<keyword evidence="1" id="KW-0175">Coiled coil</keyword>
<dbReference type="OrthoDB" id="10372199at2759"/>
<dbReference type="EMBL" id="BQMJ01000002">
    <property type="protein sequence ID" value="GJQ08393.1"/>
    <property type="molecule type" value="Genomic_DNA"/>
</dbReference>
<proteinExistence type="predicted"/>
<accession>A0A9C7UM98</accession>
<evidence type="ECO:0000313" key="3">
    <source>
        <dbReference type="Proteomes" id="UP001061958"/>
    </source>
</evidence>
<dbReference type="AlphaFoldDB" id="A0A9C7UM98"/>
<reference evidence="2" key="2">
    <citation type="submission" date="2022-01" db="EMBL/GenBank/DDBJ databases">
        <authorList>
            <person name="Hirooka S."/>
            <person name="Miyagishima S.Y."/>
        </authorList>
    </citation>
    <scope>NUCLEOTIDE SEQUENCE</scope>
    <source>
        <strain evidence="2">NBRC 102759</strain>
    </source>
</reference>
<keyword evidence="3" id="KW-1185">Reference proteome</keyword>
<evidence type="ECO:0000313" key="2">
    <source>
        <dbReference type="EMBL" id="GJQ08393.1"/>
    </source>
</evidence>
<gene>
    <name evidence="2" type="ORF">GpartN1_g184.t1</name>
</gene>
<name>A0A9C7UM98_9RHOD</name>
<dbReference type="Proteomes" id="UP001061958">
    <property type="component" value="Unassembled WGS sequence"/>
</dbReference>
<sequence>MSGCLRSEVEWKPSVNYSRSCLEKNFASLNSWQTPIEGKYSQALLGRSESSNKLKVIEELSTQIRGLQTKLEKAYEEIERLKRFRNGSDGSEPVKNKMTELFSRGIGYRSVSERYVAQRRKNELTRKRSFPNMCYSNSEGNLQSLQVAENWKQSSYQSLTRNGSAELLEKDNDSLRSTLKKNKGHIIVSSDTVNRKSSRIHDSFPSSFNPFDLKDSVASISELSDPLPICEPRMEKLEFHESCFHAPSASGLPVNSHLDNEKDWIWNGNTFSDSTSLDEVVDSPFEGMRRDSFTYSDLSAAECFSDDVDSLSLGSILDDVAIDADEPIWSFGHLCSDWQL</sequence>
<reference evidence="2" key="1">
    <citation type="journal article" date="2022" name="Proc. Natl. Acad. Sci. U.S.A.">
        <title>Life cycle and functional genomics of the unicellular red alga Galdieria for elucidating algal and plant evolution and industrial use.</title>
        <authorList>
            <person name="Hirooka S."/>
            <person name="Itabashi T."/>
            <person name="Ichinose T.M."/>
            <person name="Onuma R."/>
            <person name="Fujiwara T."/>
            <person name="Yamashita S."/>
            <person name="Jong L.W."/>
            <person name="Tomita R."/>
            <person name="Iwane A.H."/>
            <person name="Miyagishima S.Y."/>
        </authorList>
    </citation>
    <scope>NUCLEOTIDE SEQUENCE</scope>
    <source>
        <strain evidence="2">NBRC 102759</strain>
    </source>
</reference>
<protein>
    <submittedName>
        <fullName evidence="2">Uncharacterized protein</fullName>
    </submittedName>
</protein>